<proteinExistence type="predicted"/>
<evidence type="ECO:0000313" key="2">
    <source>
        <dbReference type="Proteomes" id="UP000007963"/>
    </source>
</evidence>
<dbReference type="VEuPathDB" id="FungiDB:ATEG_05880"/>
<protein>
    <submittedName>
        <fullName evidence="1">Uncharacterized protein</fullName>
    </submittedName>
</protein>
<organism evidence="1 2">
    <name type="scientific">Aspergillus terreus (strain NIH 2624 / FGSC A1156)</name>
    <dbReference type="NCBI Taxonomy" id="341663"/>
    <lineage>
        <taxon>Eukaryota</taxon>
        <taxon>Fungi</taxon>
        <taxon>Dikarya</taxon>
        <taxon>Ascomycota</taxon>
        <taxon>Pezizomycotina</taxon>
        <taxon>Eurotiomycetes</taxon>
        <taxon>Eurotiomycetidae</taxon>
        <taxon>Eurotiales</taxon>
        <taxon>Aspergillaceae</taxon>
        <taxon>Aspergillus</taxon>
        <taxon>Aspergillus subgen. Circumdati</taxon>
    </lineage>
</organism>
<sequence length="130" mass="13963">MSELTKVESFLSNSVFPRSISTTTIAVKLRGLVPSDDGGNYLWVFPELDKALDPWFATAGFTLMYRTNPLTNEQGGILAFDTVGPTAARLLTQMDFAKTATGSVRSFGLMGLSDQGGSIPGRFMISSTAE</sequence>
<evidence type="ECO:0000313" key="1">
    <source>
        <dbReference type="EMBL" id="EAU33641.1"/>
    </source>
</evidence>
<reference evidence="2" key="1">
    <citation type="submission" date="2005-09" db="EMBL/GenBank/DDBJ databases">
        <title>Annotation of the Aspergillus terreus NIH2624 genome.</title>
        <authorList>
            <person name="Birren B.W."/>
            <person name="Lander E.S."/>
            <person name="Galagan J.E."/>
            <person name="Nusbaum C."/>
            <person name="Devon K."/>
            <person name="Henn M."/>
            <person name="Ma L.-J."/>
            <person name="Jaffe D.B."/>
            <person name="Butler J."/>
            <person name="Alvarez P."/>
            <person name="Gnerre S."/>
            <person name="Grabherr M."/>
            <person name="Kleber M."/>
            <person name="Mauceli E.W."/>
            <person name="Brockman W."/>
            <person name="Rounsley S."/>
            <person name="Young S.K."/>
            <person name="LaButti K."/>
            <person name="Pushparaj V."/>
            <person name="DeCaprio D."/>
            <person name="Crawford M."/>
            <person name="Koehrsen M."/>
            <person name="Engels R."/>
            <person name="Montgomery P."/>
            <person name="Pearson M."/>
            <person name="Howarth C."/>
            <person name="Larson L."/>
            <person name="Luoma S."/>
            <person name="White J."/>
            <person name="Alvarado L."/>
            <person name="Kodira C.D."/>
            <person name="Zeng Q."/>
            <person name="Oleary S."/>
            <person name="Yandava C."/>
            <person name="Denning D.W."/>
            <person name="Nierman W.C."/>
            <person name="Milne T."/>
            <person name="Madden K."/>
        </authorList>
    </citation>
    <scope>NUCLEOTIDE SEQUENCE [LARGE SCALE GENOMIC DNA]</scope>
    <source>
        <strain evidence="2">NIH 2624 / FGSC A1156</strain>
    </source>
</reference>
<dbReference type="AlphaFoldDB" id="Q0CKA4"/>
<dbReference type="GeneID" id="4321439"/>
<accession>Q0CKA4</accession>
<dbReference type="HOGENOM" id="CLU_1937727_0_0_1"/>
<name>Q0CKA4_ASPTN</name>
<dbReference type="EMBL" id="CH476601">
    <property type="protein sequence ID" value="EAU33641.1"/>
    <property type="molecule type" value="Genomic_DNA"/>
</dbReference>
<dbReference type="RefSeq" id="XP_001215058.1">
    <property type="nucleotide sequence ID" value="XM_001215058.1"/>
</dbReference>
<dbReference type="Proteomes" id="UP000007963">
    <property type="component" value="Unassembled WGS sequence"/>
</dbReference>
<gene>
    <name evidence="1" type="ORF">ATEG_05880</name>
</gene>